<evidence type="ECO:0000313" key="2">
    <source>
        <dbReference type="EMBL" id="TFK32844.1"/>
    </source>
</evidence>
<reference evidence="2 3" key="1">
    <citation type="journal article" date="2019" name="Nat. Ecol. Evol.">
        <title>Megaphylogeny resolves global patterns of mushroom evolution.</title>
        <authorList>
            <person name="Varga T."/>
            <person name="Krizsan K."/>
            <person name="Foldi C."/>
            <person name="Dima B."/>
            <person name="Sanchez-Garcia M."/>
            <person name="Sanchez-Ramirez S."/>
            <person name="Szollosi G.J."/>
            <person name="Szarkandi J.G."/>
            <person name="Papp V."/>
            <person name="Albert L."/>
            <person name="Andreopoulos W."/>
            <person name="Angelini C."/>
            <person name="Antonin V."/>
            <person name="Barry K.W."/>
            <person name="Bougher N.L."/>
            <person name="Buchanan P."/>
            <person name="Buyck B."/>
            <person name="Bense V."/>
            <person name="Catcheside P."/>
            <person name="Chovatia M."/>
            <person name="Cooper J."/>
            <person name="Damon W."/>
            <person name="Desjardin D."/>
            <person name="Finy P."/>
            <person name="Geml J."/>
            <person name="Haridas S."/>
            <person name="Hughes K."/>
            <person name="Justo A."/>
            <person name="Karasinski D."/>
            <person name="Kautmanova I."/>
            <person name="Kiss B."/>
            <person name="Kocsube S."/>
            <person name="Kotiranta H."/>
            <person name="LaButti K.M."/>
            <person name="Lechner B.E."/>
            <person name="Liimatainen K."/>
            <person name="Lipzen A."/>
            <person name="Lukacs Z."/>
            <person name="Mihaltcheva S."/>
            <person name="Morgado L.N."/>
            <person name="Niskanen T."/>
            <person name="Noordeloos M.E."/>
            <person name="Ohm R.A."/>
            <person name="Ortiz-Santana B."/>
            <person name="Ovrebo C."/>
            <person name="Racz N."/>
            <person name="Riley R."/>
            <person name="Savchenko A."/>
            <person name="Shiryaev A."/>
            <person name="Soop K."/>
            <person name="Spirin V."/>
            <person name="Szebenyi C."/>
            <person name="Tomsovsky M."/>
            <person name="Tulloss R.E."/>
            <person name="Uehling J."/>
            <person name="Grigoriev I.V."/>
            <person name="Vagvolgyi C."/>
            <person name="Papp T."/>
            <person name="Martin F.M."/>
            <person name="Miettinen O."/>
            <person name="Hibbett D.S."/>
            <person name="Nagy L.G."/>
        </authorList>
    </citation>
    <scope>NUCLEOTIDE SEQUENCE [LARGE SCALE GENOMIC DNA]</scope>
    <source>
        <strain evidence="2 3">CBS 166.37</strain>
    </source>
</reference>
<dbReference type="EMBL" id="ML213661">
    <property type="protein sequence ID" value="TFK32844.1"/>
    <property type="molecule type" value="Genomic_DNA"/>
</dbReference>
<dbReference type="InterPro" id="IPR011333">
    <property type="entry name" value="SKP1/BTB/POZ_sf"/>
</dbReference>
<sequence length="340" mass="38186">MEARTALVTHMFQVALDQLSIDEPAVHDDTDLYFEDGNIILQAEQTRFRLHKSIITARCPVFRDMLSFPQPAQNELIDGCVVVKLPDTANDAGLFFRAIYDYSFFEAPPAPAIVEDTLSILSLSHKYDVPNLHRRALAHLSTAHVCTLEEWDAEDSTALTFRDIEGSIADPLLRMIEVVYEVNALWLLPTIFYLCCSHPLQKILDSPQWISGSICETHKRTVLLGWAKQQHETLSFQKALIHAPTANCITHAACAAHVRRWDVSVMAVKGDKLPGGISPLASNGGQKFYYERLCQPCSQSMKTMAEQKRIAFWNMLPSLFGLPGWDELMKMKAAALKCIP</sequence>
<dbReference type="SMART" id="SM00225">
    <property type="entry name" value="BTB"/>
    <property type="match status" value="1"/>
</dbReference>
<dbReference type="Proteomes" id="UP000308652">
    <property type="component" value="Unassembled WGS sequence"/>
</dbReference>
<evidence type="ECO:0000259" key="1">
    <source>
        <dbReference type="PROSITE" id="PS50097"/>
    </source>
</evidence>
<evidence type="ECO:0000313" key="3">
    <source>
        <dbReference type="Proteomes" id="UP000308652"/>
    </source>
</evidence>
<feature type="domain" description="BTB" evidence="1">
    <location>
        <begin position="37"/>
        <end position="104"/>
    </location>
</feature>
<proteinExistence type="predicted"/>
<dbReference type="CDD" id="cd18186">
    <property type="entry name" value="BTB_POZ_ZBTB_KLHL-like"/>
    <property type="match status" value="1"/>
</dbReference>
<dbReference type="AlphaFoldDB" id="A0A5C3LIC4"/>
<accession>A0A5C3LIC4</accession>
<organism evidence="2 3">
    <name type="scientific">Crucibulum laeve</name>
    <dbReference type="NCBI Taxonomy" id="68775"/>
    <lineage>
        <taxon>Eukaryota</taxon>
        <taxon>Fungi</taxon>
        <taxon>Dikarya</taxon>
        <taxon>Basidiomycota</taxon>
        <taxon>Agaricomycotina</taxon>
        <taxon>Agaricomycetes</taxon>
        <taxon>Agaricomycetidae</taxon>
        <taxon>Agaricales</taxon>
        <taxon>Agaricineae</taxon>
        <taxon>Nidulariaceae</taxon>
        <taxon>Crucibulum</taxon>
    </lineage>
</organism>
<dbReference type="PROSITE" id="PS50097">
    <property type="entry name" value="BTB"/>
    <property type="match status" value="1"/>
</dbReference>
<dbReference type="OrthoDB" id="3893071at2759"/>
<dbReference type="Gene3D" id="3.30.710.10">
    <property type="entry name" value="Potassium Channel Kv1.1, Chain A"/>
    <property type="match status" value="1"/>
</dbReference>
<dbReference type="InterPro" id="IPR000210">
    <property type="entry name" value="BTB/POZ_dom"/>
</dbReference>
<dbReference type="Pfam" id="PF00651">
    <property type="entry name" value="BTB"/>
    <property type="match status" value="1"/>
</dbReference>
<name>A0A5C3LIC4_9AGAR</name>
<protein>
    <recommendedName>
        <fullName evidence="1">BTB domain-containing protein</fullName>
    </recommendedName>
</protein>
<keyword evidence="3" id="KW-1185">Reference proteome</keyword>
<dbReference type="SUPFAM" id="SSF54695">
    <property type="entry name" value="POZ domain"/>
    <property type="match status" value="1"/>
</dbReference>
<gene>
    <name evidence="2" type="ORF">BDQ12DRAFT_658652</name>
</gene>